<gene>
    <name evidence="2" type="ORF">PHISCL_04051</name>
</gene>
<accession>A0A3A3A0C3</accession>
<dbReference type="Gene3D" id="3.30.710.10">
    <property type="entry name" value="Potassium Channel Kv1.1, Chain A"/>
    <property type="match status" value="1"/>
</dbReference>
<feature type="domain" description="BTB" evidence="1">
    <location>
        <begin position="19"/>
        <end position="87"/>
    </location>
</feature>
<protein>
    <submittedName>
        <fullName evidence="2">BTB/POZ domain protein</fullName>
    </submittedName>
</protein>
<proteinExistence type="predicted"/>
<dbReference type="Pfam" id="PF00651">
    <property type="entry name" value="BTB"/>
    <property type="match status" value="1"/>
</dbReference>
<reference evidence="3" key="1">
    <citation type="submission" date="2017-02" db="EMBL/GenBank/DDBJ databases">
        <authorList>
            <person name="Tafer H."/>
            <person name="Lopandic K."/>
        </authorList>
    </citation>
    <scope>NUCLEOTIDE SEQUENCE [LARGE SCALE GENOMIC DNA]</scope>
    <source>
        <strain evidence="3">CBS 366.77</strain>
    </source>
</reference>
<dbReference type="OrthoDB" id="6359816at2759"/>
<sequence>MADALSQHMKMLLESGQHSDFKIRCGESVLQVHRAVICQSKVLSVAFSRNFKNKEGLTDEINLSANDPKAVEFMVDYFYSGSYEWVRAHHVASPDDDVPLLDANIYVIADQFIVDTLQDSARNKFENGLKAVWNSDVFIHTVNTMWASYEYRPLYGIIEQVIAKHLGELLSNTDAESLISRGLAEGLFSKNLLYQVLRDKNNQIRTKLDQFTLMKSQADMLKAQNDALKAVIKSCHNKVTTAQASIGGKDLRNNNKLYRYYRAMEEVEEELGGYS</sequence>
<dbReference type="CDD" id="cd18186">
    <property type="entry name" value="BTB_POZ_ZBTB_KLHL-like"/>
    <property type="match status" value="1"/>
</dbReference>
<dbReference type="PANTHER" id="PTHR47843:SF5">
    <property type="entry name" value="BTB_POZ DOMAIN PROTEIN"/>
    <property type="match status" value="1"/>
</dbReference>
<keyword evidence="3" id="KW-1185">Reference proteome</keyword>
<dbReference type="Proteomes" id="UP000266188">
    <property type="component" value="Unassembled WGS sequence"/>
</dbReference>
<evidence type="ECO:0000313" key="2">
    <source>
        <dbReference type="EMBL" id="RJE23595.1"/>
    </source>
</evidence>
<dbReference type="EMBL" id="MVGC01000113">
    <property type="protein sequence ID" value="RJE23595.1"/>
    <property type="molecule type" value="Genomic_DNA"/>
</dbReference>
<dbReference type="SUPFAM" id="SSF54695">
    <property type="entry name" value="POZ domain"/>
    <property type="match status" value="1"/>
</dbReference>
<dbReference type="AlphaFoldDB" id="A0A3A3A0C3"/>
<dbReference type="PANTHER" id="PTHR47843">
    <property type="entry name" value="BTB DOMAIN-CONTAINING PROTEIN-RELATED"/>
    <property type="match status" value="1"/>
</dbReference>
<evidence type="ECO:0000313" key="3">
    <source>
        <dbReference type="Proteomes" id="UP000266188"/>
    </source>
</evidence>
<dbReference type="InterPro" id="IPR011333">
    <property type="entry name" value="SKP1/BTB/POZ_sf"/>
</dbReference>
<organism evidence="2 3">
    <name type="scientific">Aspergillus sclerotialis</name>
    <dbReference type="NCBI Taxonomy" id="2070753"/>
    <lineage>
        <taxon>Eukaryota</taxon>
        <taxon>Fungi</taxon>
        <taxon>Dikarya</taxon>
        <taxon>Ascomycota</taxon>
        <taxon>Pezizomycotina</taxon>
        <taxon>Eurotiomycetes</taxon>
        <taxon>Eurotiomycetidae</taxon>
        <taxon>Eurotiales</taxon>
        <taxon>Aspergillaceae</taxon>
        <taxon>Aspergillus</taxon>
        <taxon>Aspergillus subgen. Polypaecilum</taxon>
    </lineage>
</organism>
<dbReference type="InterPro" id="IPR000210">
    <property type="entry name" value="BTB/POZ_dom"/>
</dbReference>
<comment type="caution">
    <text evidence="2">The sequence shown here is derived from an EMBL/GenBank/DDBJ whole genome shotgun (WGS) entry which is preliminary data.</text>
</comment>
<dbReference type="STRING" id="2070753.A0A3A3A0C3"/>
<dbReference type="PROSITE" id="PS50097">
    <property type="entry name" value="BTB"/>
    <property type="match status" value="1"/>
</dbReference>
<name>A0A3A3A0C3_9EURO</name>
<evidence type="ECO:0000259" key="1">
    <source>
        <dbReference type="PROSITE" id="PS50097"/>
    </source>
</evidence>